<evidence type="ECO:0000313" key="2">
    <source>
        <dbReference type="Proteomes" id="UP000789572"/>
    </source>
</evidence>
<feature type="non-terminal residue" evidence="1">
    <location>
        <position position="144"/>
    </location>
</feature>
<name>A0A9N9D9V6_9GLOM</name>
<sequence length="144" mass="16553">MAAVVRIFDCIAEGNFDRHFRWASVQKEITDVVPLAKEPLAFGNVRRAILKSGEDTVKDICRLMTEFGKIFPNHIAKCLTPFGNVLTFPFIFIMLDRRYPLLLSSVNQGTLSYEEAQKIKQAAVILFQRLIEILRVKLQLLTRR</sequence>
<gene>
    <name evidence="1" type="ORF">POCULU_LOCUS8954</name>
</gene>
<reference evidence="1" key="1">
    <citation type="submission" date="2021-06" db="EMBL/GenBank/DDBJ databases">
        <authorList>
            <person name="Kallberg Y."/>
            <person name="Tangrot J."/>
            <person name="Rosling A."/>
        </authorList>
    </citation>
    <scope>NUCLEOTIDE SEQUENCE</scope>
    <source>
        <strain evidence="1">IA702</strain>
    </source>
</reference>
<comment type="caution">
    <text evidence="1">The sequence shown here is derived from an EMBL/GenBank/DDBJ whole genome shotgun (WGS) entry which is preliminary data.</text>
</comment>
<evidence type="ECO:0000313" key="1">
    <source>
        <dbReference type="EMBL" id="CAG8632236.1"/>
    </source>
</evidence>
<accession>A0A9N9D9V6</accession>
<keyword evidence="2" id="KW-1185">Reference proteome</keyword>
<dbReference type="EMBL" id="CAJVPJ010002952">
    <property type="protein sequence ID" value="CAG8632236.1"/>
    <property type="molecule type" value="Genomic_DNA"/>
</dbReference>
<protein>
    <submittedName>
        <fullName evidence="1">2454_t:CDS:1</fullName>
    </submittedName>
</protein>
<organism evidence="1 2">
    <name type="scientific">Paraglomus occultum</name>
    <dbReference type="NCBI Taxonomy" id="144539"/>
    <lineage>
        <taxon>Eukaryota</taxon>
        <taxon>Fungi</taxon>
        <taxon>Fungi incertae sedis</taxon>
        <taxon>Mucoromycota</taxon>
        <taxon>Glomeromycotina</taxon>
        <taxon>Glomeromycetes</taxon>
        <taxon>Paraglomerales</taxon>
        <taxon>Paraglomeraceae</taxon>
        <taxon>Paraglomus</taxon>
    </lineage>
</organism>
<dbReference type="Proteomes" id="UP000789572">
    <property type="component" value="Unassembled WGS sequence"/>
</dbReference>
<dbReference type="OrthoDB" id="2016913at2759"/>
<dbReference type="AlphaFoldDB" id="A0A9N9D9V6"/>
<proteinExistence type="predicted"/>